<dbReference type="Proteomes" id="UP000605259">
    <property type="component" value="Unassembled WGS sequence"/>
</dbReference>
<dbReference type="AlphaFoldDB" id="A0A917ENU6"/>
<keyword evidence="4" id="KW-1185">Reference proteome</keyword>
<feature type="domain" description="Lysozyme inhibitor LprI-like N-terminal" evidence="2">
    <location>
        <begin position="147"/>
        <end position="233"/>
    </location>
</feature>
<organism evidence="3 4">
    <name type="scientific">Priestia taiwanensis</name>
    <dbReference type="NCBI Taxonomy" id="1347902"/>
    <lineage>
        <taxon>Bacteria</taxon>
        <taxon>Bacillati</taxon>
        <taxon>Bacillota</taxon>
        <taxon>Bacilli</taxon>
        <taxon>Bacillales</taxon>
        <taxon>Bacillaceae</taxon>
        <taxon>Priestia</taxon>
    </lineage>
</organism>
<evidence type="ECO:0000313" key="3">
    <source>
        <dbReference type="EMBL" id="GGE68473.1"/>
    </source>
</evidence>
<reference evidence="3" key="1">
    <citation type="journal article" date="2014" name="Int. J. Syst. Evol. Microbiol.">
        <title>Complete genome sequence of Corynebacterium casei LMG S-19264T (=DSM 44701T), isolated from a smear-ripened cheese.</title>
        <authorList>
            <consortium name="US DOE Joint Genome Institute (JGI-PGF)"/>
            <person name="Walter F."/>
            <person name="Albersmeier A."/>
            <person name="Kalinowski J."/>
            <person name="Ruckert C."/>
        </authorList>
    </citation>
    <scope>NUCLEOTIDE SEQUENCE</scope>
    <source>
        <strain evidence="3">CGMCC 1.12698</strain>
    </source>
</reference>
<comment type="caution">
    <text evidence="3">The sequence shown here is derived from an EMBL/GenBank/DDBJ whole genome shotgun (WGS) entry which is preliminary data.</text>
</comment>
<dbReference type="PANTHER" id="PTHR39176:SF1">
    <property type="entry name" value="PERIPLASMIC PROTEIN"/>
    <property type="match status" value="1"/>
</dbReference>
<protein>
    <recommendedName>
        <fullName evidence="2">Lysozyme inhibitor LprI-like N-terminal domain-containing protein</fullName>
    </recommendedName>
</protein>
<dbReference type="PROSITE" id="PS51257">
    <property type="entry name" value="PROKAR_LIPOPROTEIN"/>
    <property type="match status" value="1"/>
</dbReference>
<feature type="compositionally biased region" description="Basic and acidic residues" evidence="1">
    <location>
        <begin position="20"/>
        <end position="43"/>
    </location>
</feature>
<reference evidence="3" key="2">
    <citation type="submission" date="2020-09" db="EMBL/GenBank/DDBJ databases">
        <authorList>
            <person name="Sun Q."/>
            <person name="Zhou Y."/>
        </authorList>
    </citation>
    <scope>NUCLEOTIDE SEQUENCE</scope>
    <source>
        <strain evidence="3">CGMCC 1.12698</strain>
    </source>
</reference>
<dbReference type="PANTHER" id="PTHR39176">
    <property type="entry name" value="PERIPLASMIC PROTEIN-RELATED"/>
    <property type="match status" value="1"/>
</dbReference>
<proteinExistence type="predicted"/>
<accession>A0A917ENU6</accession>
<gene>
    <name evidence="3" type="ORF">GCM10007140_18180</name>
</gene>
<sequence length="239" mass="27414">MRKLLIITGAMMLFATGCGKGEEEPKKEQEVSAPSEQDKTEATYKEKFEKVEALRAEKKFAEAKKELQAIVTETKDNEKLKTYHQQAEEKLADITKEEGTRVEKKVEETKKPDPQKKKESVKSTKAEYIAKLDKIGKDLDKATEKLESDTNADMREAGDKKIAAWDKALNEIYGALKTQLPSNEMKVLQEEQRKWNKDKEDRTKKIASQPGTAYPVEARFISAELTQKRCYELVEKYMK</sequence>
<evidence type="ECO:0000259" key="2">
    <source>
        <dbReference type="Pfam" id="PF07007"/>
    </source>
</evidence>
<evidence type="ECO:0000313" key="4">
    <source>
        <dbReference type="Proteomes" id="UP000605259"/>
    </source>
</evidence>
<name>A0A917ENU6_9BACI</name>
<dbReference type="Gene3D" id="1.20.1270.180">
    <property type="match status" value="1"/>
</dbReference>
<dbReference type="Pfam" id="PF07007">
    <property type="entry name" value="LprI"/>
    <property type="match status" value="1"/>
</dbReference>
<feature type="region of interest" description="Disordered" evidence="1">
    <location>
        <begin position="92"/>
        <end position="123"/>
    </location>
</feature>
<dbReference type="InterPro" id="IPR009739">
    <property type="entry name" value="LprI-like_N"/>
</dbReference>
<evidence type="ECO:0000256" key="1">
    <source>
        <dbReference type="SAM" id="MobiDB-lite"/>
    </source>
</evidence>
<dbReference type="EMBL" id="BMFK01000001">
    <property type="protein sequence ID" value="GGE68473.1"/>
    <property type="molecule type" value="Genomic_DNA"/>
</dbReference>
<feature type="region of interest" description="Disordered" evidence="1">
    <location>
        <begin position="18"/>
        <end position="43"/>
    </location>
</feature>
<dbReference type="RefSeq" id="WP_188388047.1">
    <property type="nucleotide sequence ID" value="NZ_BMFK01000001.1"/>
</dbReference>